<dbReference type="Proteomes" id="UP000887575">
    <property type="component" value="Unassembled WGS sequence"/>
</dbReference>
<proteinExistence type="predicted"/>
<organism evidence="1 2">
    <name type="scientific">Mesorhabditis belari</name>
    <dbReference type="NCBI Taxonomy" id="2138241"/>
    <lineage>
        <taxon>Eukaryota</taxon>
        <taxon>Metazoa</taxon>
        <taxon>Ecdysozoa</taxon>
        <taxon>Nematoda</taxon>
        <taxon>Chromadorea</taxon>
        <taxon>Rhabditida</taxon>
        <taxon>Rhabditina</taxon>
        <taxon>Rhabditomorpha</taxon>
        <taxon>Rhabditoidea</taxon>
        <taxon>Rhabditidae</taxon>
        <taxon>Mesorhabditinae</taxon>
        <taxon>Mesorhabditis</taxon>
    </lineage>
</organism>
<accession>A0AAF3EBX0</accession>
<protein>
    <submittedName>
        <fullName evidence="2">Uncharacterized protein</fullName>
    </submittedName>
</protein>
<sequence>MSNIGTYRLTSAASDVHFEATSPLTHITRSRRTVRPVETRFLLRRCPTNIWWIERSSRTTRKAFFQLKGNFTILGLKLQPNNHFF</sequence>
<evidence type="ECO:0000313" key="2">
    <source>
        <dbReference type="WBParaSite" id="MBELARI_LOCUS11439"/>
    </source>
</evidence>
<dbReference type="WBParaSite" id="MBELARI_LOCUS11439">
    <property type="protein sequence ID" value="MBELARI_LOCUS11439"/>
    <property type="gene ID" value="MBELARI_LOCUS11439"/>
</dbReference>
<name>A0AAF3EBX0_9BILA</name>
<evidence type="ECO:0000313" key="1">
    <source>
        <dbReference type="Proteomes" id="UP000887575"/>
    </source>
</evidence>
<dbReference type="AlphaFoldDB" id="A0AAF3EBX0"/>
<keyword evidence="1" id="KW-1185">Reference proteome</keyword>
<reference evidence="2" key="1">
    <citation type="submission" date="2024-02" db="UniProtKB">
        <authorList>
            <consortium name="WormBaseParasite"/>
        </authorList>
    </citation>
    <scope>IDENTIFICATION</scope>
</reference>